<dbReference type="AlphaFoldDB" id="A0A8S1GXX4"/>
<reference evidence="2" key="1">
    <citation type="submission" date="2020-10" db="EMBL/GenBank/DDBJ databases">
        <authorList>
            <person name="Kikuchi T."/>
        </authorList>
    </citation>
    <scope>NUCLEOTIDE SEQUENCE</scope>
    <source>
        <strain evidence="2">NKZ352</strain>
    </source>
</reference>
<organism evidence="2 3">
    <name type="scientific">Caenorhabditis auriculariae</name>
    <dbReference type="NCBI Taxonomy" id="2777116"/>
    <lineage>
        <taxon>Eukaryota</taxon>
        <taxon>Metazoa</taxon>
        <taxon>Ecdysozoa</taxon>
        <taxon>Nematoda</taxon>
        <taxon>Chromadorea</taxon>
        <taxon>Rhabditida</taxon>
        <taxon>Rhabditina</taxon>
        <taxon>Rhabditomorpha</taxon>
        <taxon>Rhabditoidea</taxon>
        <taxon>Rhabditidae</taxon>
        <taxon>Peloderinae</taxon>
        <taxon>Caenorhabditis</taxon>
    </lineage>
</organism>
<proteinExistence type="predicted"/>
<evidence type="ECO:0000313" key="2">
    <source>
        <dbReference type="EMBL" id="CAD6188051.1"/>
    </source>
</evidence>
<keyword evidence="3" id="KW-1185">Reference proteome</keyword>
<feature type="compositionally biased region" description="Basic and acidic residues" evidence="1">
    <location>
        <begin position="10"/>
        <end position="23"/>
    </location>
</feature>
<dbReference type="EMBL" id="CAJGYM010000007">
    <property type="protein sequence ID" value="CAD6188051.1"/>
    <property type="molecule type" value="Genomic_DNA"/>
</dbReference>
<dbReference type="Proteomes" id="UP000835052">
    <property type="component" value="Unassembled WGS sequence"/>
</dbReference>
<protein>
    <submittedName>
        <fullName evidence="2">Uncharacterized protein</fullName>
    </submittedName>
</protein>
<evidence type="ECO:0000256" key="1">
    <source>
        <dbReference type="SAM" id="MobiDB-lite"/>
    </source>
</evidence>
<accession>A0A8S1GXX4</accession>
<sequence length="277" mass="32314">MFHKSTNFKVADKSESRSKRETSEETPEDQSPKKLNEKRPAPTADEIPLEEDFFGDSYFEKMKRRRIRRSKVDHSENFPSDTYVENFVVLDNLSKYVRPIKNSDRVDTKELSYIIAKTEQNETKDFDVSDTVFGPENVYPDDIIQRRIEKLTVKTEKIMNENAEMRKTQLDALPINPFLEKMLFRSDGNTICGSAVGFKRSFHSDVVRHNIKYYDLPEIVLWNFFPFDHIFHSSVESSAQELAPSLIGELISNEVTCRKTDLMEKFHKIAGRKRQGE</sequence>
<name>A0A8S1GXX4_9PELO</name>
<gene>
    <name evidence="2" type="ORF">CAUJ_LOCUS3970</name>
</gene>
<feature type="compositionally biased region" description="Basic and acidic residues" evidence="1">
    <location>
        <begin position="30"/>
        <end position="40"/>
    </location>
</feature>
<feature type="region of interest" description="Disordered" evidence="1">
    <location>
        <begin position="1"/>
        <end position="47"/>
    </location>
</feature>
<comment type="caution">
    <text evidence="2">The sequence shown here is derived from an EMBL/GenBank/DDBJ whole genome shotgun (WGS) entry which is preliminary data.</text>
</comment>
<evidence type="ECO:0000313" key="3">
    <source>
        <dbReference type="Proteomes" id="UP000835052"/>
    </source>
</evidence>